<dbReference type="EMBL" id="CP027806">
    <property type="protein sequence ID" value="AXJ00818.1"/>
    <property type="molecule type" value="Genomic_DNA"/>
</dbReference>
<dbReference type="AlphaFoldDB" id="A0A345UK16"/>
<organism evidence="3 4">
    <name type="scientific">Cyclonatronum proteinivorum</name>
    <dbReference type="NCBI Taxonomy" id="1457365"/>
    <lineage>
        <taxon>Bacteria</taxon>
        <taxon>Pseudomonadati</taxon>
        <taxon>Balneolota</taxon>
        <taxon>Balneolia</taxon>
        <taxon>Balneolales</taxon>
        <taxon>Cyclonatronaceae</taxon>
        <taxon>Cyclonatronum</taxon>
    </lineage>
</organism>
<protein>
    <submittedName>
        <fullName evidence="3">Para-aminobenzoate synthetase component 1</fullName>
    </submittedName>
</protein>
<dbReference type="PRINTS" id="PR00095">
    <property type="entry name" value="ANTSNTHASEI"/>
</dbReference>
<evidence type="ECO:0000313" key="3">
    <source>
        <dbReference type="EMBL" id="AXJ00818.1"/>
    </source>
</evidence>
<dbReference type="Gene3D" id="3.60.120.10">
    <property type="entry name" value="Anthranilate synthase"/>
    <property type="match status" value="1"/>
</dbReference>
<evidence type="ECO:0000313" key="4">
    <source>
        <dbReference type="Proteomes" id="UP000254808"/>
    </source>
</evidence>
<feature type="domain" description="Chorismate-utilising enzyme C-terminal" evidence="1">
    <location>
        <begin position="167"/>
        <end position="420"/>
    </location>
</feature>
<dbReference type="InterPro" id="IPR006805">
    <property type="entry name" value="Anth_synth_I_N"/>
</dbReference>
<evidence type="ECO:0000259" key="1">
    <source>
        <dbReference type="Pfam" id="PF00425"/>
    </source>
</evidence>
<dbReference type="Pfam" id="PF00425">
    <property type="entry name" value="Chorismate_bind"/>
    <property type="match status" value="1"/>
</dbReference>
<sequence length="437" mass="47841">MPHFIAPAHFDALIRRLSGQMPVVMLETQQNGDALVAAGARAILQCRDHTATFHKASGAITRKKQNPWHALHDFRSEWSGQWMFGYLGYDLKNGLERLHSANPDPVSAPDLWLMVPERVLRYAAGSGTLDVTEGPELPETWLAPPTNLCATADAFRFEIETGTETDRARYLDIIRQAQRAIFEGDYYEINLSRQLSGTYEGDPFALYAAMRARGPVPFGAWLAFGDFRVCCASPERFLKRAGNRLISEPIKGTAPVAASDAENAQIAAALLASEKNRAENLMVVDLVRHDFSAVCAAGSVQVPELFAIKKFGTVHQMISTVTGELRSGVSSVEALAACFPMGSMTGAPKISAMRDIEKLETYRRGIYSGAIGYISPEDDFDFNVVIRTAICRNGRLFYATGGAITADSEPAEEWDETLVKSRALTQAAVSATALQKR</sequence>
<accession>A0A345UK16</accession>
<dbReference type="GO" id="GO:0000162">
    <property type="term" value="P:L-tryptophan biosynthetic process"/>
    <property type="evidence" value="ECO:0007669"/>
    <property type="project" value="TreeGrafter"/>
</dbReference>
<dbReference type="KEGG" id="cprv:CYPRO_1567"/>
<dbReference type="InterPro" id="IPR019999">
    <property type="entry name" value="Anth_synth_I-like"/>
</dbReference>
<dbReference type="SUPFAM" id="SSF56322">
    <property type="entry name" value="ADC synthase"/>
    <property type="match status" value="1"/>
</dbReference>
<name>A0A345UK16_9BACT</name>
<dbReference type="RefSeq" id="WP_114984076.1">
    <property type="nucleotide sequence ID" value="NZ_CP027806.1"/>
</dbReference>
<keyword evidence="4" id="KW-1185">Reference proteome</keyword>
<dbReference type="PANTHER" id="PTHR11236:SF9">
    <property type="entry name" value="ANTHRANILATE SYNTHASE COMPONENT 1"/>
    <property type="match status" value="1"/>
</dbReference>
<dbReference type="PANTHER" id="PTHR11236">
    <property type="entry name" value="AMINOBENZOATE/ANTHRANILATE SYNTHASE"/>
    <property type="match status" value="1"/>
</dbReference>
<dbReference type="Proteomes" id="UP000254808">
    <property type="component" value="Chromosome"/>
</dbReference>
<dbReference type="InterPro" id="IPR005801">
    <property type="entry name" value="ADC_synthase"/>
</dbReference>
<gene>
    <name evidence="3" type="ORF">CYPRO_1567</name>
</gene>
<reference evidence="3 4" key="1">
    <citation type="submission" date="2018-03" db="EMBL/GenBank/DDBJ databases">
        <title>Phenotypic and genomic properties of Cyclonatronum proteinivorum gen. nov., sp. nov., a haloalkaliphilic bacteroidete from soda lakes possessing Na+-translocating rhodopsin.</title>
        <authorList>
            <person name="Toshchakov S.V."/>
            <person name="Korzhenkov A."/>
            <person name="Samarov N.I."/>
            <person name="Kublanov I.V."/>
            <person name="Muntyan M.S."/>
            <person name="Sorokin D.Y."/>
        </authorList>
    </citation>
    <scope>NUCLEOTIDE SEQUENCE [LARGE SCALE GENOMIC DNA]</scope>
    <source>
        <strain evidence="3 4">Omega</strain>
    </source>
</reference>
<proteinExistence type="predicted"/>
<dbReference type="OrthoDB" id="9803598at2"/>
<feature type="domain" description="Anthranilate synthase component I N-terminal" evidence="2">
    <location>
        <begin position="14"/>
        <end position="122"/>
    </location>
</feature>
<dbReference type="Pfam" id="PF04715">
    <property type="entry name" value="Anth_synt_I_N"/>
    <property type="match status" value="1"/>
</dbReference>
<dbReference type="InterPro" id="IPR015890">
    <property type="entry name" value="Chorismate_C"/>
</dbReference>
<evidence type="ECO:0000259" key="2">
    <source>
        <dbReference type="Pfam" id="PF04715"/>
    </source>
</evidence>